<sequence>MTYSFINNAAESIAHCFGAIGKRFCLPYCHFEPLYTRLEPPGRRLVPLRSGCKALGSGREALGSG</sequence>
<name>A0ABS5KCN9_9BACT</name>
<reference evidence="1 2" key="1">
    <citation type="journal article" date="2014" name="Int. J. Syst. Evol. Microbiol.">
        <title>Carboxylicivirga gen. nov. in the family Marinilabiliaceae with two novel species, Carboxylicivirga mesophila sp. nov. and Carboxylicivirga taeanensis sp. nov., and reclassification of Cytophaga fermentans as Saccharicrinis fermentans gen. nov., comb. nov.</title>
        <authorList>
            <person name="Yang S.H."/>
            <person name="Seo H.S."/>
            <person name="Woo J.H."/>
            <person name="Oh H.M."/>
            <person name="Jang H."/>
            <person name="Lee J.H."/>
            <person name="Kim S.J."/>
            <person name="Kwon K.K."/>
        </authorList>
    </citation>
    <scope>NUCLEOTIDE SEQUENCE [LARGE SCALE GENOMIC DNA]</scope>
    <source>
        <strain evidence="1 2">JCM 18290</strain>
    </source>
</reference>
<dbReference type="RefSeq" id="WP_212229560.1">
    <property type="nucleotide sequence ID" value="NZ_JAGUCN010000018.1"/>
</dbReference>
<evidence type="ECO:0000313" key="2">
    <source>
        <dbReference type="Proteomes" id="UP000721861"/>
    </source>
</evidence>
<dbReference type="EMBL" id="JAGUCN010000018">
    <property type="protein sequence ID" value="MBS2212758.1"/>
    <property type="molecule type" value="Genomic_DNA"/>
</dbReference>
<accession>A0ABS5KCN9</accession>
<keyword evidence="2" id="KW-1185">Reference proteome</keyword>
<protein>
    <submittedName>
        <fullName evidence="1">Uncharacterized protein</fullName>
    </submittedName>
</protein>
<evidence type="ECO:0000313" key="1">
    <source>
        <dbReference type="EMBL" id="MBS2212758.1"/>
    </source>
</evidence>
<proteinExistence type="predicted"/>
<gene>
    <name evidence="1" type="ORF">KEM09_15165</name>
</gene>
<comment type="caution">
    <text evidence="1">The sequence shown here is derived from an EMBL/GenBank/DDBJ whole genome shotgun (WGS) entry which is preliminary data.</text>
</comment>
<dbReference type="Proteomes" id="UP000721861">
    <property type="component" value="Unassembled WGS sequence"/>
</dbReference>
<organism evidence="1 2">
    <name type="scientific">Carboxylicivirga mesophila</name>
    <dbReference type="NCBI Taxonomy" id="1166478"/>
    <lineage>
        <taxon>Bacteria</taxon>
        <taxon>Pseudomonadati</taxon>
        <taxon>Bacteroidota</taxon>
        <taxon>Bacteroidia</taxon>
        <taxon>Marinilabiliales</taxon>
        <taxon>Marinilabiliaceae</taxon>
        <taxon>Carboxylicivirga</taxon>
    </lineage>
</organism>